<dbReference type="InterPro" id="IPR011995">
    <property type="entry name" value="OMPdecase_type-2"/>
</dbReference>
<gene>
    <name evidence="9" type="primary">pyrF</name>
    <name evidence="9" type="ORF">HMPREF0293_1492</name>
</gene>
<evidence type="ECO:0000313" key="9">
    <source>
        <dbReference type="EMBL" id="EEI62974.1"/>
    </source>
</evidence>
<feature type="domain" description="Orotidine 5'-phosphate decarboxylase" evidence="8">
    <location>
        <begin position="23"/>
        <end position="266"/>
    </location>
</feature>
<evidence type="ECO:0000256" key="1">
    <source>
        <dbReference type="ARBA" id="ARBA00004861"/>
    </source>
</evidence>
<dbReference type="InterPro" id="IPR018089">
    <property type="entry name" value="OMPdecase_AS"/>
</dbReference>
<dbReference type="PANTHER" id="PTHR43375:SF1">
    <property type="entry name" value="OROTIDINE 5'-PHOSPHATE DECARBOXYLASE"/>
    <property type="match status" value="1"/>
</dbReference>
<keyword evidence="10" id="KW-1185">Reference proteome</keyword>
<evidence type="ECO:0000256" key="3">
    <source>
        <dbReference type="ARBA" id="ARBA00022793"/>
    </source>
</evidence>
<dbReference type="InterPro" id="IPR013785">
    <property type="entry name" value="Aldolase_TIM"/>
</dbReference>
<accession>A0ABP2DTJ2</accession>
<sequence>MRKDNSMVSFGARLREAANKTNRLCVGIDPHPYLLEEWGVDIDTFSARCVEAFAGRVAMVKPQVAFYEAYGSRGYAILEKTIAGLRESGTLVLADAKRGDIGSTMSAYARAWLSEGSPLEVDAVTVSPYLGVGSLSPSFDLAADNGKGVFVLAATSNPEGNTVQGCMTRDSVTLAEDVISRVSALNSKHFAGDELGSFGVVYGATVTMNVNLSTFNGPVLMPGVGAQGATSDDVHSLMRGNVGNAFPNISRAILSHGPNVADLQKACDEAGREFA</sequence>
<keyword evidence="4" id="KW-0665">Pyrimidine biosynthesis</keyword>
<dbReference type="EMBL" id="ACHF01000036">
    <property type="protein sequence ID" value="EEI62974.1"/>
    <property type="molecule type" value="Genomic_DNA"/>
</dbReference>
<dbReference type="InterPro" id="IPR011060">
    <property type="entry name" value="RibuloseP-bd_barrel"/>
</dbReference>
<evidence type="ECO:0000256" key="7">
    <source>
        <dbReference type="NCBIfam" id="TIGR02127"/>
    </source>
</evidence>
<dbReference type="PANTHER" id="PTHR43375">
    <property type="entry name" value="OROTIDINE 5'-PHOSPHATE DECARBOXYLASE"/>
    <property type="match status" value="1"/>
</dbReference>
<evidence type="ECO:0000256" key="6">
    <source>
        <dbReference type="ARBA" id="ARBA00049157"/>
    </source>
</evidence>
<keyword evidence="3" id="KW-0210">Decarboxylase</keyword>
<comment type="catalytic activity">
    <reaction evidence="6">
        <text>orotidine 5'-phosphate + H(+) = UMP + CO2</text>
        <dbReference type="Rhea" id="RHEA:11596"/>
        <dbReference type="ChEBI" id="CHEBI:15378"/>
        <dbReference type="ChEBI" id="CHEBI:16526"/>
        <dbReference type="ChEBI" id="CHEBI:57538"/>
        <dbReference type="ChEBI" id="CHEBI:57865"/>
        <dbReference type="EC" id="4.1.1.23"/>
    </reaction>
</comment>
<evidence type="ECO:0000256" key="5">
    <source>
        <dbReference type="ARBA" id="ARBA00023239"/>
    </source>
</evidence>
<dbReference type="GO" id="GO:0004590">
    <property type="term" value="F:orotidine-5'-phosphate decarboxylase activity"/>
    <property type="evidence" value="ECO:0007669"/>
    <property type="project" value="UniProtKB-EC"/>
</dbReference>
<name>A0ABP2DTJ2_9CORY</name>
<evidence type="ECO:0000313" key="10">
    <source>
        <dbReference type="Proteomes" id="UP000006237"/>
    </source>
</evidence>
<keyword evidence="5 9" id="KW-0456">Lyase</keyword>
<comment type="similarity">
    <text evidence="2">Belongs to the OMP decarboxylase family. Type 2 subfamily.</text>
</comment>
<organism evidence="9 10">
    <name type="scientific">Corynebacterium glucuronolyticum ATCC 51866</name>
    <dbReference type="NCBI Taxonomy" id="548478"/>
    <lineage>
        <taxon>Bacteria</taxon>
        <taxon>Bacillati</taxon>
        <taxon>Actinomycetota</taxon>
        <taxon>Actinomycetes</taxon>
        <taxon>Mycobacteriales</taxon>
        <taxon>Corynebacteriaceae</taxon>
        <taxon>Corynebacterium</taxon>
    </lineage>
</organism>
<dbReference type="CDD" id="cd04725">
    <property type="entry name" value="OMP_decarboxylase_like"/>
    <property type="match status" value="1"/>
</dbReference>
<dbReference type="SMART" id="SM00934">
    <property type="entry name" value="OMPdecase"/>
    <property type="match status" value="1"/>
</dbReference>
<dbReference type="PROSITE" id="PS00156">
    <property type="entry name" value="OMPDECASE"/>
    <property type="match status" value="1"/>
</dbReference>
<dbReference type="SUPFAM" id="SSF51366">
    <property type="entry name" value="Ribulose-phoshate binding barrel"/>
    <property type="match status" value="1"/>
</dbReference>
<dbReference type="Proteomes" id="UP000006237">
    <property type="component" value="Unassembled WGS sequence"/>
</dbReference>
<comment type="caution">
    <text evidence="9">The sequence shown here is derived from an EMBL/GenBank/DDBJ whole genome shotgun (WGS) entry which is preliminary data.</text>
</comment>
<evidence type="ECO:0000259" key="8">
    <source>
        <dbReference type="SMART" id="SM00934"/>
    </source>
</evidence>
<dbReference type="EC" id="4.1.1.23" evidence="7"/>
<proteinExistence type="inferred from homology"/>
<dbReference type="GeneID" id="92760143"/>
<reference evidence="9 10" key="1">
    <citation type="submission" date="2009-01" db="EMBL/GenBank/DDBJ databases">
        <authorList>
            <person name="Qin X."/>
            <person name="Bachman B."/>
            <person name="Battles P."/>
            <person name="Bell A."/>
            <person name="Bess C."/>
            <person name="Bickham C."/>
            <person name="Chaboub L."/>
            <person name="Chen D."/>
            <person name="Coyle M."/>
            <person name="Deiros D.R."/>
            <person name="Dinh H."/>
            <person name="Forbes L."/>
            <person name="Fowler G."/>
            <person name="Francisco L."/>
            <person name="Fu Q."/>
            <person name="Gubbala S."/>
            <person name="Hale W."/>
            <person name="Han Y."/>
            <person name="Hemphill L."/>
            <person name="Highlander S.K."/>
            <person name="Hirani K."/>
            <person name="Hogues M."/>
            <person name="Jackson L."/>
            <person name="Jakkamsetti A."/>
            <person name="Javaid M."/>
            <person name="Jiang H."/>
            <person name="Korchina V."/>
            <person name="Kovar C."/>
            <person name="Lara F."/>
            <person name="Lee S."/>
            <person name="Mata R."/>
            <person name="Mathew T."/>
            <person name="Moen C."/>
            <person name="Morales K."/>
            <person name="Munidasa M."/>
            <person name="Nazareth L."/>
            <person name="Ngo R."/>
            <person name="Nguyen L."/>
            <person name="Okwuonu G."/>
            <person name="Ongeri F."/>
            <person name="Patil S."/>
            <person name="Petrosino J."/>
            <person name="Pham C."/>
            <person name="Pham P."/>
            <person name="Pu L.-L."/>
            <person name="Puazo M."/>
            <person name="Raj R."/>
            <person name="Reid J."/>
            <person name="Rouhana J."/>
            <person name="Saada N."/>
            <person name="Shang Y."/>
            <person name="Simmons D."/>
            <person name="Thornton R."/>
            <person name="Warren J."/>
            <person name="Weissenberger G."/>
            <person name="Zhang J."/>
            <person name="Zhang L."/>
            <person name="Zhou C."/>
            <person name="Zhu D."/>
            <person name="Muzny D."/>
            <person name="Worley K."/>
            <person name="Gibbs R."/>
        </authorList>
    </citation>
    <scope>NUCLEOTIDE SEQUENCE [LARGE SCALE GENOMIC DNA]</scope>
    <source>
        <strain evidence="9 10">ATCC 51866</strain>
    </source>
</reference>
<evidence type="ECO:0000256" key="4">
    <source>
        <dbReference type="ARBA" id="ARBA00022975"/>
    </source>
</evidence>
<comment type="pathway">
    <text evidence="1">Pyrimidine metabolism; UMP biosynthesis via de novo pathway; UMP from orotate: step 2/2.</text>
</comment>
<dbReference type="RefSeq" id="WP_005389928.1">
    <property type="nucleotide sequence ID" value="NZ_GG667033.1"/>
</dbReference>
<evidence type="ECO:0000256" key="2">
    <source>
        <dbReference type="ARBA" id="ARBA00008847"/>
    </source>
</evidence>
<protein>
    <recommendedName>
        <fullName evidence="7">Orotidine-5'-phosphate decarboxylase</fullName>
        <ecNumber evidence="7">4.1.1.23</ecNumber>
    </recommendedName>
</protein>
<dbReference type="NCBIfam" id="TIGR02127">
    <property type="entry name" value="pyrF_sub2"/>
    <property type="match status" value="1"/>
</dbReference>
<dbReference type="Gene3D" id="3.20.20.70">
    <property type="entry name" value="Aldolase class I"/>
    <property type="match status" value="1"/>
</dbReference>
<dbReference type="Pfam" id="PF00215">
    <property type="entry name" value="OMPdecase"/>
    <property type="match status" value="1"/>
</dbReference>
<dbReference type="InterPro" id="IPR001754">
    <property type="entry name" value="OMPdeCOase_dom"/>
</dbReference>